<dbReference type="Proteomes" id="UP000185511">
    <property type="component" value="Chromosome"/>
</dbReference>
<evidence type="ECO:0000313" key="2">
    <source>
        <dbReference type="Proteomes" id="UP000185511"/>
    </source>
</evidence>
<proteinExistence type="predicted"/>
<keyword evidence="2" id="KW-1185">Reference proteome</keyword>
<dbReference type="KEGG" id="acad:UA74_21645"/>
<sequence length="77" mass="7982">MTGMAGVHVESVVGGERVGLGDHPIPHRHGDRAVFGESHLAAWKPAPRVSARSRASVVAIDIVSSESIVSSTARNAS</sequence>
<evidence type="ECO:0000313" key="1">
    <source>
        <dbReference type="EMBL" id="APU16351.1"/>
    </source>
</evidence>
<dbReference type="EMBL" id="CP016076">
    <property type="protein sequence ID" value="APU16351.1"/>
    <property type="molecule type" value="Genomic_DNA"/>
</dbReference>
<organism evidence="1 2">
    <name type="scientific">Actinoalloteichus fjordicus</name>
    <dbReference type="NCBI Taxonomy" id="1612552"/>
    <lineage>
        <taxon>Bacteria</taxon>
        <taxon>Bacillati</taxon>
        <taxon>Actinomycetota</taxon>
        <taxon>Actinomycetes</taxon>
        <taxon>Pseudonocardiales</taxon>
        <taxon>Pseudonocardiaceae</taxon>
        <taxon>Actinoalloteichus</taxon>
    </lineage>
</organism>
<reference evidence="2" key="1">
    <citation type="submission" date="2016-06" db="EMBL/GenBank/DDBJ databases">
        <title>Complete genome sequence of Actinoalloteichus fjordicus DSM 46855 (=ADI127-17), type strain of the new species Actinoalloteichus fjordicus.</title>
        <authorList>
            <person name="Ruckert C."/>
            <person name="Nouioui I."/>
            <person name="Willmese J."/>
            <person name="van Wezel G."/>
            <person name="Klenk H.-P."/>
            <person name="Kalinowski J."/>
            <person name="Zotchev S.B."/>
        </authorList>
    </citation>
    <scope>NUCLEOTIDE SEQUENCE [LARGE SCALE GENOMIC DNA]</scope>
    <source>
        <strain evidence="2">ADI127-7</strain>
    </source>
</reference>
<protein>
    <submittedName>
        <fullName evidence="1">Uncharacterized protein</fullName>
    </submittedName>
</protein>
<name>A0AAC9LET3_9PSEU</name>
<accession>A0AAC9LET3</accession>
<dbReference type="AlphaFoldDB" id="A0AAC9LET3"/>
<gene>
    <name evidence="1" type="ORF">UA74_21645</name>
</gene>